<organism evidence="1 2">
    <name type="scientific">Streptomyces minutiscleroticus</name>
    <dbReference type="NCBI Taxonomy" id="68238"/>
    <lineage>
        <taxon>Bacteria</taxon>
        <taxon>Bacillati</taxon>
        <taxon>Actinomycetota</taxon>
        <taxon>Actinomycetes</taxon>
        <taxon>Kitasatosporales</taxon>
        <taxon>Streptomycetaceae</taxon>
        <taxon>Streptomyces</taxon>
    </lineage>
</organism>
<name>A0A918N7V3_9ACTN</name>
<evidence type="ECO:0000313" key="2">
    <source>
        <dbReference type="Proteomes" id="UP000619244"/>
    </source>
</evidence>
<dbReference type="InterPro" id="IPR023296">
    <property type="entry name" value="Glyco_hydro_beta-prop_sf"/>
</dbReference>
<evidence type="ECO:0000313" key="1">
    <source>
        <dbReference type="EMBL" id="GGX51949.1"/>
    </source>
</evidence>
<accession>A0A918N7V3</accession>
<comment type="caution">
    <text evidence="1">The sequence shown here is derived from an EMBL/GenBank/DDBJ whole genome shotgun (WGS) entry which is preliminary data.</text>
</comment>
<protein>
    <submittedName>
        <fullName evidence="1">Uncharacterized protein</fullName>
    </submittedName>
</protein>
<dbReference type="SUPFAM" id="SSF75005">
    <property type="entry name" value="Arabinanase/levansucrase/invertase"/>
    <property type="match status" value="1"/>
</dbReference>
<sequence length="55" mass="5862">MPESHGRVIGPGGRSIMNDVDGDLIVHHYCDGNDNGTPKLGITLLDRSGGWPVAY</sequence>
<reference evidence="1" key="1">
    <citation type="journal article" date="2014" name="Int. J. Syst. Evol. Microbiol.">
        <title>Complete genome sequence of Corynebacterium casei LMG S-19264T (=DSM 44701T), isolated from a smear-ripened cheese.</title>
        <authorList>
            <consortium name="US DOE Joint Genome Institute (JGI-PGF)"/>
            <person name="Walter F."/>
            <person name="Albersmeier A."/>
            <person name="Kalinowski J."/>
            <person name="Ruckert C."/>
        </authorList>
    </citation>
    <scope>NUCLEOTIDE SEQUENCE</scope>
    <source>
        <strain evidence="1">JCM 4790</strain>
    </source>
</reference>
<dbReference type="Proteomes" id="UP000619244">
    <property type="component" value="Unassembled WGS sequence"/>
</dbReference>
<dbReference type="Gene3D" id="2.115.10.20">
    <property type="entry name" value="Glycosyl hydrolase domain, family 43"/>
    <property type="match status" value="1"/>
</dbReference>
<reference evidence="1" key="2">
    <citation type="submission" date="2020-09" db="EMBL/GenBank/DDBJ databases">
        <authorList>
            <person name="Sun Q."/>
            <person name="Ohkuma M."/>
        </authorList>
    </citation>
    <scope>NUCLEOTIDE SEQUENCE</scope>
    <source>
        <strain evidence="1">JCM 4790</strain>
    </source>
</reference>
<dbReference type="EMBL" id="BMVU01000001">
    <property type="protein sequence ID" value="GGX51949.1"/>
    <property type="molecule type" value="Genomic_DNA"/>
</dbReference>
<proteinExistence type="predicted"/>
<gene>
    <name evidence="1" type="ORF">GCM10010358_02000</name>
</gene>
<keyword evidence="2" id="KW-1185">Reference proteome</keyword>
<dbReference type="AlphaFoldDB" id="A0A918N7V3"/>